<feature type="transmembrane region" description="Helical" evidence="8">
    <location>
        <begin position="210"/>
        <end position="229"/>
    </location>
</feature>
<gene>
    <name evidence="11" type="ORF">ABI908_09435</name>
</gene>
<evidence type="ECO:0000259" key="9">
    <source>
        <dbReference type="Pfam" id="PF00535"/>
    </source>
</evidence>
<feature type="transmembrane region" description="Helical" evidence="8">
    <location>
        <begin position="271"/>
        <end position="289"/>
    </location>
</feature>
<evidence type="ECO:0000313" key="12">
    <source>
        <dbReference type="Proteomes" id="UP001462502"/>
    </source>
</evidence>
<evidence type="ECO:0000313" key="11">
    <source>
        <dbReference type="EMBL" id="MEO9384327.1"/>
    </source>
</evidence>
<keyword evidence="3 11" id="KW-0808">Transferase</keyword>
<feature type="transmembrane region" description="Helical" evidence="8">
    <location>
        <begin position="12"/>
        <end position="31"/>
    </location>
</feature>
<dbReference type="Pfam" id="PF00535">
    <property type="entry name" value="Glycos_transf_2"/>
    <property type="match status" value="1"/>
</dbReference>
<feature type="transmembrane region" description="Helical" evidence="8">
    <location>
        <begin position="362"/>
        <end position="381"/>
    </location>
</feature>
<dbReference type="GO" id="GO:0016757">
    <property type="term" value="F:glycosyltransferase activity"/>
    <property type="evidence" value="ECO:0007669"/>
    <property type="project" value="UniProtKB-KW"/>
</dbReference>
<evidence type="ECO:0000256" key="3">
    <source>
        <dbReference type="ARBA" id="ARBA00022679"/>
    </source>
</evidence>
<dbReference type="Gene3D" id="3.90.550.10">
    <property type="entry name" value="Spore Coat Polysaccharide Biosynthesis Protein SpsA, Chain A"/>
    <property type="match status" value="1"/>
</dbReference>
<keyword evidence="6 8" id="KW-0472">Membrane</keyword>
<organism evidence="11 12">
    <name type="scientific">Chromobacterium phragmitis</name>
    <dbReference type="NCBI Taxonomy" id="2202141"/>
    <lineage>
        <taxon>Bacteria</taxon>
        <taxon>Pseudomonadati</taxon>
        <taxon>Pseudomonadota</taxon>
        <taxon>Betaproteobacteria</taxon>
        <taxon>Neisseriales</taxon>
        <taxon>Chromobacteriaceae</taxon>
        <taxon>Chromobacterium</taxon>
    </lineage>
</organism>
<dbReference type="InterPro" id="IPR050256">
    <property type="entry name" value="Glycosyltransferase_2"/>
</dbReference>
<reference evidence="11 12" key="1">
    <citation type="submission" date="2024-05" db="EMBL/GenBank/DDBJ databases">
        <authorList>
            <person name="De Oliveira J.P."/>
            <person name="Noriler S.A."/>
            <person name="De Oliveira A.G."/>
            <person name="Sipoli D.S."/>
        </authorList>
    </citation>
    <scope>NUCLEOTIDE SEQUENCE [LARGE SCALE GENOMIC DNA]</scope>
    <source>
        <strain evidence="11 12">LABIM192</strain>
    </source>
</reference>
<dbReference type="PANTHER" id="PTHR48090">
    <property type="entry name" value="UNDECAPRENYL-PHOSPHATE 4-DEOXY-4-FORMAMIDO-L-ARABINOSE TRANSFERASE-RELATED"/>
    <property type="match status" value="1"/>
</dbReference>
<proteinExistence type="predicted"/>
<evidence type="ECO:0000259" key="10">
    <source>
        <dbReference type="Pfam" id="PF02366"/>
    </source>
</evidence>
<dbReference type="PANTHER" id="PTHR48090:SF8">
    <property type="entry name" value="GLYCOSYLTRANSFERASE CSBB-RELATED"/>
    <property type="match status" value="1"/>
</dbReference>
<evidence type="ECO:0000256" key="5">
    <source>
        <dbReference type="ARBA" id="ARBA00022989"/>
    </source>
</evidence>
<evidence type="ECO:0000256" key="8">
    <source>
        <dbReference type="SAM" id="Phobius"/>
    </source>
</evidence>
<evidence type="ECO:0000256" key="4">
    <source>
        <dbReference type="ARBA" id="ARBA00022692"/>
    </source>
</evidence>
<evidence type="ECO:0000256" key="2">
    <source>
        <dbReference type="ARBA" id="ARBA00022676"/>
    </source>
</evidence>
<dbReference type="EMBL" id="JBDXMI010000001">
    <property type="protein sequence ID" value="MEO9384327.1"/>
    <property type="molecule type" value="Genomic_DNA"/>
</dbReference>
<comment type="subcellular location">
    <subcellularLocation>
        <location evidence="1">Endomembrane system</location>
        <topology evidence="1">Multi-pass membrane protein</topology>
    </subcellularLocation>
</comment>
<feature type="region of interest" description="Disordered" evidence="7">
    <location>
        <begin position="423"/>
        <end position="484"/>
    </location>
</feature>
<dbReference type="EC" id="2.4.-.-" evidence="11"/>
<feature type="transmembrane region" description="Helical" evidence="8">
    <location>
        <begin position="165"/>
        <end position="198"/>
    </location>
</feature>
<dbReference type="RefSeq" id="WP_347949831.1">
    <property type="nucleotide sequence ID" value="NZ_JBDXMI010000001.1"/>
</dbReference>
<name>A0ABV0IUF3_9NEIS</name>
<protein>
    <submittedName>
        <fullName evidence="11">Glycosyltransferase</fullName>
        <ecNumber evidence="11">2.4.-.-</ecNumber>
    </submittedName>
</protein>
<sequence length="826" mass="91861">MNTAATSSWRKAAGYALLALLAIRLLAMWAIPLTDTTEARYAEIARKMLETGNWVTPLHDYGVPFWAKPPLSTWLSAASMGLFGVNEFAARLPALLLALGALWLTADLMRRRAGRDAAMAAALFLAGSLLFYGAAGTVMTDPSLMFCVTLSQVAFWHAMNGGGRIWRYAFFTGLGLGLLAKGPLAVVLVGMPIFFWVLIRNQWKALWRELPWISGTLLAAAIALPWYAWAEIRTPGFLNYFIMGEHVSRFLDSGWKGDKYGFAHATPRGMIWPYALGALFPWSLAMLAWLACRARRLPAIARAGESDGWLLYASLWTVMTLLFFTMSGNIIFPYSLPMLPGAALLMAELWHRGRHERSGRALPWLALSSAALVLAAIGLQWHDGARYFRTQKPVIAAWLQQQPAQQARLFYWDVLSRVLQPGQGAHHRRSARAGRSARRSSRQLDRHRTTRSGQPAAGHRRRLPPRRGIPGHEGPHAAAAPGRARLDRRPAMSDFENFVPPYLLELHAAERPATPLISCLIPAYNESENIVPMLETLHRLLSERGYRHELVVVDDGSRDDTVPKVLEAAKRLPVTLIQLSRNFGKEIALTAGIDNISGDVAVLIDGDFQHPPEMVPVFLEKWSEGYDMVYSVRANRDGETLAKKLFTRAFYALINSGAPLKIPENTQDFRVLDKSILEALRRMPERNRFMKGLYNWVGFTQLAMETQTQERRAGESSFNFRSLFNLGLTGLTAFSNMPLRIWTLVGCAISLLSIGYAAWELVHTLLFGNPVSGWPTLAVAVTFLGGVQLLSIGILGEYVGRIFNEVKGRPTYLISRITRGGTDGEA</sequence>
<dbReference type="SUPFAM" id="SSF53448">
    <property type="entry name" value="Nucleotide-diphospho-sugar transferases"/>
    <property type="match status" value="1"/>
</dbReference>
<feature type="transmembrane region" description="Helical" evidence="8">
    <location>
        <begin position="741"/>
        <end position="759"/>
    </location>
</feature>
<comment type="caution">
    <text evidence="11">The sequence shown here is derived from an EMBL/GenBank/DDBJ whole genome shotgun (WGS) entry which is preliminary data.</text>
</comment>
<dbReference type="InterPro" id="IPR003342">
    <property type="entry name" value="ArnT-like_N"/>
</dbReference>
<dbReference type="Proteomes" id="UP001462502">
    <property type="component" value="Unassembled WGS sequence"/>
</dbReference>
<feature type="transmembrane region" description="Helical" evidence="8">
    <location>
        <begin position="779"/>
        <end position="799"/>
    </location>
</feature>
<evidence type="ECO:0000256" key="6">
    <source>
        <dbReference type="ARBA" id="ARBA00023136"/>
    </source>
</evidence>
<keyword evidence="2 11" id="KW-0328">Glycosyltransferase</keyword>
<keyword evidence="4 8" id="KW-0812">Transmembrane</keyword>
<feature type="domain" description="Glycosyltransferase 2-like" evidence="9">
    <location>
        <begin position="518"/>
        <end position="680"/>
    </location>
</feature>
<dbReference type="InterPro" id="IPR001173">
    <property type="entry name" value="Glyco_trans_2-like"/>
</dbReference>
<dbReference type="CDD" id="cd04187">
    <property type="entry name" value="DPM1_like_bac"/>
    <property type="match status" value="1"/>
</dbReference>
<evidence type="ECO:0000256" key="7">
    <source>
        <dbReference type="SAM" id="MobiDB-lite"/>
    </source>
</evidence>
<feature type="compositionally biased region" description="Basic residues" evidence="7">
    <location>
        <begin position="425"/>
        <end position="441"/>
    </location>
</feature>
<accession>A0ABV0IUF3</accession>
<dbReference type="InterPro" id="IPR029044">
    <property type="entry name" value="Nucleotide-diphossugar_trans"/>
</dbReference>
<feature type="transmembrane region" description="Helical" evidence="8">
    <location>
        <begin position="117"/>
        <end position="135"/>
    </location>
</feature>
<feature type="transmembrane region" description="Helical" evidence="8">
    <location>
        <begin position="88"/>
        <end position="105"/>
    </location>
</feature>
<feature type="domain" description="ArnT-like N-terminal" evidence="10">
    <location>
        <begin position="15"/>
        <end position="241"/>
    </location>
</feature>
<keyword evidence="5 8" id="KW-1133">Transmembrane helix</keyword>
<evidence type="ECO:0000256" key="1">
    <source>
        <dbReference type="ARBA" id="ARBA00004127"/>
    </source>
</evidence>
<keyword evidence="12" id="KW-1185">Reference proteome</keyword>
<dbReference type="Pfam" id="PF02366">
    <property type="entry name" value="PMT"/>
    <property type="match status" value="1"/>
</dbReference>
<feature type="transmembrane region" description="Helical" evidence="8">
    <location>
        <begin position="309"/>
        <end position="325"/>
    </location>
</feature>